<sequence length="118" mass="12586">MPARRQRVRRGARQKITGDELERTEAAEERACWDVLAEGDELALGVPGDRALTGQPQLAGVVGPVAGGFQEGTDEQGAVQFLDRLGDQEAELGIPPGIAVEGVLRPQHDVRAWHVAAA</sequence>
<evidence type="ECO:0000256" key="1">
    <source>
        <dbReference type="SAM" id="MobiDB-lite"/>
    </source>
</evidence>
<evidence type="ECO:0000313" key="3">
    <source>
        <dbReference type="Proteomes" id="UP001500728"/>
    </source>
</evidence>
<organism evidence="2 3">
    <name type="scientific">Streptomyces labedae</name>
    <dbReference type="NCBI Taxonomy" id="285569"/>
    <lineage>
        <taxon>Bacteria</taxon>
        <taxon>Bacillati</taxon>
        <taxon>Actinomycetota</taxon>
        <taxon>Actinomycetes</taxon>
        <taxon>Kitasatosporales</taxon>
        <taxon>Streptomycetaceae</taxon>
        <taxon>Streptomyces</taxon>
    </lineage>
</organism>
<name>A0ABP6QRF3_9ACTN</name>
<gene>
    <name evidence="2" type="ORF">GCM10010469_01110</name>
</gene>
<reference evidence="3" key="1">
    <citation type="journal article" date="2019" name="Int. J. Syst. Evol. Microbiol.">
        <title>The Global Catalogue of Microorganisms (GCM) 10K type strain sequencing project: providing services to taxonomists for standard genome sequencing and annotation.</title>
        <authorList>
            <consortium name="The Broad Institute Genomics Platform"/>
            <consortium name="The Broad Institute Genome Sequencing Center for Infectious Disease"/>
            <person name="Wu L."/>
            <person name="Ma J."/>
        </authorList>
    </citation>
    <scope>NUCLEOTIDE SEQUENCE [LARGE SCALE GENOMIC DNA]</scope>
    <source>
        <strain evidence="3">JCM 9381</strain>
    </source>
</reference>
<proteinExistence type="predicted"/>
<accession>A0ABP6QRF3</accession>
<comment type="caution">
    <text evidence="2">The sequence shown here is derived from an EMBL/GenBank/DDBJ whole genome shotgun (WGS) entry which is preliminary data.</text>
</comment>
<keyword evidence="3" id="KW-1185">Reference proteome</keyword>
<dbReference type="EMBL" id="BAAAUW010000001">
    <property type="protein sequence ID" value="GAA3245763.1"/>
    <property type="molecule type" value="Genomic_DNA"/>
</dbReference>
<protein>
    <submittedName>
        <fullName evidence="2">Uncharacterized protein</fullName>
    </submittedName>
</protein>
<dbReference type="Proteomes" id="UP001500728">
    <property type="component" value="Unassembled WGS sequence"/>
</dbReference>
<evidence type="ECO:0000313" key="2">
    <source>
        <dbReference type="EMBL" id="GAA3245763.1"/>
    </source>
</evidence>
<feature type="region of interest" description="Disordered" evidence="1">
    <location>
        <begin position="1"/>
        <end position="24"/>
    </location>
</feature>
<feature type="compositionally biased region" description="Basic residues" evidence="1">
    <location>
        <begin position="1"/>
        <end position="13"/>
    </location>
</feature>